<dbReference type="PANTHER" id="PTHR30346:SF10">
    <property type="entry name" value="TRANSCRIPTIONAL REGULATOR OF OXIDATIVE STRESS OXYR"/>
    <property type="match status" value="1"/>
</dbReference>
<proteinExistence type="inferred from homology"/>
<dbReference type="OrthoDB" id="9775392at2"/>
<comment type="function">
    <text evidence="1">NodD regulates the expression of the nodABCFE genes which encode other nodulation proteins. NodD is also a negative regulator of its own expression. Binds flavonoids as inducers.</text>
</comment>
<dbReference type="GO" id="GO:0032993">
    <property type="term" value="C:protein-DNA complex"/>
    <property type="evidence" value="ECO:0007669"/>
    <property type="project" value="TreeGrafter"/>
</dbReference>
<dbReference type="SUPFAM" id="SSF46785">
    <property type="entry name" value="Winged helix' DNA-binding domain"/>
    <property type="match status" value="1"/>
</dbReference>
<dbReference type="InterPro" id="IPR000847">
    <property type="entry name" value="LysR_HTH_N"/>
</dbReference>
<dbReference type="Pfam" id="PF03466">
    <property type="entry name" value="LysR_substrate"/>
    <property type="match status" value="1"/>
</dbReference>
<organism evidence="7 8">
    <name type="scientific">Bradyrhizobium erythrophlei</name>
    <dbReference type="NCBI Taxonomy" id="1437360"/>
    <lineage>
        <taxon>Bacteria</taxon>
        <taxon>Pseudomonadati</taxon>
        <taxon>Pseudomonadota</taxon>
        <taxon>Alphaproteobacteria</taxon>
        <taxon>Hyphomicrobiales</taxon>
        <taxon>Nitrobacteraceae</taxon>
        <taxon>Bradyrhizobium</taxon>
    </lineage>
</organism>
<dbReference type="CDD" id="cd08411">
    <property type="entry name" value="PBP2_OxyR"/>
    <property type="match status" value="1"/>
</dbReference>
<evidence type="ECO:0000256" key="2">
    <source>
        <dbReference type="ARBA" id="ARBA00009437"/>
    </source>
</evidence>
<keyword evidence="5" id="KW-0804">Transcription</keyword>
<keyword evidence="4" id="KW-0238">DNA-binding</keyword>
<dbReference type="Pfam" id="PF00126">
    <property type="entry name" value="HTH_1"/>
    <property type="match status" value="1"/>
</dbReference>
<feature type="domain" description="HTH lysR-type" evidence="6">
    <location>
        <begin position="5"/>
        <end position="62"/>
    </location>
</feature>
<keyword evidence="3" id="KW-0805">Transcription regulation</keyword>
<dbReference type="GO" id="GO:0003677">
    <property type="term" value="F:DNA binding"/>
    <property type="evidence" value="ECO:0007669"/>
    <property type="project" value="UniProtKB-KW"/>
</dbReference>
<comment type="similarity">
    <text evidence="2">Belongs to the LysR transcriptional regulatory family.</text>
</comment>
<dbReference type="Proteomes" id="UP000190675">
    <property type="component" value="Chromosome I"/>
</dbReference>
<gene>
    <name evidence="7" type="ORF">SAMN05444169_3133</name>
</gene>
<evidence type="ECO:0000313" key="8">
    <source>
        <dbReference type="Proteomes" id="UP000190675"/>
    </source>
</evidence>
<dbReference type="PRINTS" id="PR00039">
    <property type="entry name" value="HTHLYSR"/>
</dbReference>
<dbReference type="AlphaFoldDB" id="A0A1M5KY04"/>
<evidence type="ECO:0000256" key="5">
    <source>
        <dbReference type="ARBA" id="ARBA00023163"/>
    </source>
</evidence>
<dbReference type="PROSITE" id="PS50931">
    <property type="entry name" value="HTH_LYSR"/>
    <property type="match status" value="1"/>
</dbReference>
<evidence type="ECO:0000313" key="7">
    <source>
        <dbReference type="EMBL" id="SHG57540.1"/>
    </source>
</evidence>
<sequence length="317" mass="34930">MAILPSLQQLRFLCALAEQRHFGRAAENCAVTQSTLSGGIKELEARLGITLFERSQRQVMLTPLGKEIATRAQRLLVDAEEMVGLARNAQEPLSGPLRFGVIPTVGPYVLPSLLSHLGTALPKLKLYVREAPTTVLLDKLASGELDILLVAIPYGLGDVEAMEMAEDPIVVAMPRNHPLRNHKVVTRDDLAREQLLLIEDGHCLRSQSLQACRIVDPVRNEVFQATSLRTLVQMVAAELGITLMPQMAVDSELASTRNVVIRPLSPDKPFRTLVLAWRPTTSRGAEFRMLGNLIRECLTGTKRAFAPDHDIEALTAR</sequence>
<dbReference type="FunFam" id="1.10.10.10:FF:000001">
    <property type="entry name" value="LysR family transcriptional regulator"/>
    <property type="match status" value="1"/>
</dbReference>
<accession>A0A1M5KY04</accession>
<dbReference type="RefSeq" id="WP_079566730.1">
    <property type="nucleotide sequence ID" value="NZ_LT670818.1"/>
</dbReference>
<dbReference type="Gene3D" id="1.10.10.10">
    <property type="entry name" value="Winged helix-like DNA-binding domain superfamily/Winged helix DNA-binding domain"/>
    <property type="match status" value="1"/>
</dbReference>
<evidence type="ECO:0000256" key="3">
    <source>
        <dbReference type="ARBA" id="ARBA00023015"/>
    </source>
</evidence>
<dbReference type="Gene3D" id="3.40.190.10">
    <property type="entry name" value="Periplasmic binding protein-like II"/>
    <property type="match status" value="2"/>
</dbReference>
<dbReference type="InterPro" id="IPR005119">
    <property type="entry name" value="LysR_subst-bd"/>
</dbReference>
<dbReference type="InterPro" id="IPR036390">
    <property type="entry name" value="WH_DNA-bd_sf"/>
</dbReference>
<evidence type="ECO:0000256" key="4">
    <source>
        <dbReference type="ARBA" id="ARBA00023125"/>
    </source>
</evidence>
<reference evidence="7 8" key="1">
    <citation type="submission" date="2016-11" db="EMBL/GenBank/DDBJ databases">
        <authorList>
            <person name="Jaros S."/>
            <person name="Januszkiewicz K."/>
            <person name="Wedrychowicz H."/>
        </authorList>
    </citation>
    <scope>NUCLEOTIDE SEQUENCE [LARGE SCALE GENOMIC DNA]</scope>
    <source>
        <strain evidence="7 8">GAS242</strain>
    </source>
</reference>
<evidence type="ECO:0000259" key="6">
    <source>
        <dbReference type="PROSITE" id="PS50931"/>
    </source>
</evidence>
<name>A0A1M5KY04_9BRAD</name>
<protein>
    <submittedName>
        <fullName evidence="7">LysR family transcriptional regulator, hydrogen peroxide-inducible genes activator</fullName>
    </submittedName>
</protein>
<dbReference type="InterPro" id="IPR036388">
    <property type="entry name" value="WH-like_DNA-bd_sf"/>
</dbReference>
<dbReference type="PANTHER" id="PTHR30346">
    <property type="entry name" value="TRANSCRIPTIONAL DUAL REGULATOR HCAR-RELATED"/>
    <property type="match status" value="1"/>
</dbReference>
<dbReference type="SUPFAM" id="SSF53850">
    <property type="entry name" value="Periplasmic binding protein-like II"/>
    <property type="match status" value="1"/>
</dbReference>
<dbReference type="GO" id="GO:0003700">
    <property type="term" value="F:DNA-binding transcription factor activity"/>
    <property type="evidence" value="ECO:0007669"/>
    <property type="project" value="InterPro"/>
</dbReference>
<dbReference type="EMBL" id="LT670818">
    <property type="protein sequence ID" value="SHG57540.1"/>
    <property type="molecule type" value="Genomic_DNA"/>
</dbReference>
<evidence type="ECO:0000256" key="1">
    <source>
        <dbReference type="ARBA" id="ARBA00003502"/>
    </source>
</evidence>